<accession>A0A9P7XPD8</accession>
<evidence type="ECO:0000313" key="8">
    <source>
        <dbReference type="Proteomes" id="UP000707451"/>
    </source>
</evidence>
<evidence type="ECO:0000256" key="2">
    <source>
        <dbReference type="ARBA" id="ARBA00007560"/>
    </source>
</evidence>
<sequence>MSFQCYAHADNTREYIMTSDAQRINSYDFLLVAFSLCLVYILGTTYTAYAVIALFLLLRIVFKSFMVMEETILVIRDVGVQVKTVYLGGRSVSRFIDRSKIADIIINEAITMFHIRVYMAIIVEGEDKMVVVFQDKGRVPHKATNQPPKFLSVSCLKYGNEFLCKTRYRNTLPLPPFAPKLLLLPSSSERYIKYQETGLNEATAHEMILDNQYAMPIDLIEMRENFFGEGRPAHHGDNSNTILNPTDELLLTVPVRTNVGGPAALNALNNGAIAAEVHRMPVPKTKLPNVSWLRRTEYISSETPTGAGKGAYKDTSSRKDTMVVDNSREGQITAIEKTFQRFMKKADRISPARSMTEDEFLASLKHPTKPGVTAVESLPIFPDFNIWGNSYTLVTFDVDPEINNERSVQSQANDQGTSKAQTAQRSSNALIKPMSDANDPETWLAYYLPDIEDAKEINRRKRKRAQLIAQGMMVTADEEDHDKVIPYTLQRDYTYSTNPCPALSQLVFTFRDDADNTRQKSAFYNTTQSKLMLRKKRVKRYEDDDPPITHIDAKSRTMTSDEMAEKNEALKAISS</sequence>
<evidence type="ECO:0000256" key="5">
    <source>
        <dbReference type="SAM" id="Phobius"/>
    </source>
</evidence>
<keyword evidence="5" id="KW-0812">Transmembrane</keyword>
<dbReference type="GO" id="GO:0000993">
    <property type="term" value="F:RNA polymerase II complex binding"/>
    <property type="evidence" value="ECO:0007669"/>
    <property type="project" value="TreeGrafter"/>
</dbReference>
<feature type="region of interest" description="Disordered" evidence="4">
    <location>
        <begin position="406"/>
        <end position="426"/>
    </location>
</feature>
<evidence type="ECO:0000313" key="7">
    <source>
        <dbReference type="EMBL" id="KAG9064910.1"/>
    </source>
</evidence>
<name>A0A9P7XPD8_9FUNG</name>
<feature type="region of interest" description="Disordered" evidence="4">
    <location>
        <begin position="542"/>
        <end position="575"/>
    </location>
</feature>
<organism evidence="7 8">
    <name type="scientific">Linnemannia hyalina</name>
    <dbReference type="NCBI Taxonomy" id="64524"/>
    <lineage>
        <taxon>Eukaryota</taxon>
        <taxon>Fungi</taxon>
        <taxon>Fungi incertae sedis</taxon>
        <taxon>Mucoromycota</taxon>
        <taxon>Mortierellomycotina</taxon>
        <taxon>Mortierellomycetes</taxon>
        <taxon>Mortierellales</taxon>
        <taxon>Mortierellaceae</taxon>
        <taxon>Linnemannia</taxon>
    </lineage>
</organism>
<dbReference type="Pfam" id="PF10181">
    <property type="entry name" value="PIG-H"/>
    <property type="match status" value="1"/>
</dbReference>
<evidence type="ECO:0000256" key="1">
    <source>
        <dbReference type="ARBA" id="ARBA00004123"/>
    </source>
</evidence>
<dbReference type="InterPro" id="IPR019328">
    <property type="entry name" value="PIGH-H_dom"/>
</dbReference>
<proteinExistence type="inferred from homology"/>
<keyword evidence="3" id="KW-0539">Nucleus</keyword>
<gene>
    <name evidence="7" type="ORF">KI688_003172</name>
</gene>
<dbReference type="EMBL" id="JAHRHY010000013">
    <property type="protein sequence ID" value="KAG9064910.1"/>
    <property type="molecule type" value="Genomic_DNA"/>
</dbReference>
<comment type="subcellular location">
    <subcellularLocation>
        <location evidence="1">Nucleus</location>
    </subcellularLocation>
</comment>
<dbReference type="InterPro" id="IPR007133">
    <property type="entry name" value="RNA_pol_II-assoc_Paf1"/>
</dbReference>
<dbReference type="Proteomes" id="UP000707451">
    <property type="component" value="Unassembled WGS sequence"/>
</dbReference>
<dbReference type="OrthoDB" id="10260285at2759"/>
<protein>
    <recommendedName>
        <fullName evidence="6">Phosphatidylinositol N-acetylglucosaminyltransferase subunit H conserved domain-containing protein</fullName>
    </recommendedName>
</protein>
<dbReference type="AlphaFoldDB" id="A0A9P7XPD8"/>
<comment type="caution">
    <text evidence="7">The sequence shown here is derived from an EMBL/GenBank/DDBJ whole genome shotgun (WGS) entry which is preliminary data.</text>
</comment>
<keyword evidence="8" id="KW-1185">Reference proteome</keyword>
<evidence type="ECO:0000259" key="6">
    <source>
        <dbReference type="Pfam" id="PF10181"/>
    </source>
</evidence>
<dbReference type="GO" id="GO:0006368">
    <property type="term" value="P:transcription elongation by RNA polymerase II"/>
    <property type="evidence" value="ECO:0007669"/>
    <property type="project" value="InterPro"/>
</dbReference>
<dbReference type="Pfam" id="PF03985">
    <property type="entry name" value="Paf1"/>
    <property type="match status" value="1"/>
</dbReference>
<feature type="transmembrane region" description="Helical" evidence="5">
    <location>
        <begin position="29"/>
        <end position="58"/>
    </location>
</feature>
<dbReference type="PANTHER" id="PTHR23188">
    <property type="entry name" value="RNA POLYMERASE II-ASSOCIATED FACTOR 1 HOMOLOG"/>
    <property type="match status" value="1"/>
</dbReference>
<keyword evidence="5" id="KW-1133">Transmembrane helix</keyword>
<dbReference type="GO" id="GO:0016593">
    <property type="term" value="C:Cdc73/Paf1 complex"/>
    <property type="evidence" value="ECO:0007669"/>
    <property type="project" value="InterPro"/>
</dbReference>
<comment type="similarity">
    <text evidence="2">Belongs to the PAF1 family.</text>
</comment>
<keyword evidence="5" id="KW-0472">Membrane</keyword>
<reference evidence="7" key="1">
    <citation type="submission" date="2021-06" db="EMBL/GenBank/DDBJ databases">
        <title>Genome Sequence of Mortierella hyaline Strain SCG-10, a Cold-Adapted, Nitrate-Reducing Fungus Isolated from Soil in Minnesota, USA.</title>
        <authorList>
            <person name="Aldossari N."/>
        </authorList>
    </citation>
    <scope>NUCLEOTIDE SEQUENCE</scope>
    <source>
        <strain evidence="7">SCG-10</strain>
    </source>
</reference>
<feature type="domain" description="Phosphatidylinositol N-acetylglucosaminyltransferase subunit H conserved" evidence="6">
    <location>
        <begin position="71"/>
        <end position="134"/>
    </location>
</feature>
<evidence type="ECO:0000256" key="3">
    <source>
        <dbReference type="ARBA" id="ARBA00023242"/>
    </source>
</evidence>
<dbReference type="PANTHER" id="PTHR23188:SF12">
    <property type="entry name" value="RNA POLYMERASE II-ASSOCIATED FACTOR 1 HOMOLOG"/>
    <property type="match status" value="1"/>
</dbReference>
<evidence type="ECO:0000256" key="4">
    <source>
        <dbReference type="SAM" id="MobiDB-lite"/>
    </source>
</evidence>
<dbReference type="GO" id="GO:0003682">
    <property type="term" value="F:chromatin binding"/>
    <property type="evidence" value="ECO:0007669"/>
    <property type="project" value="TreeGrafter"/>
</dbReference>